<keyword evidence="4" id="KW-0862">Zinc</keyword>
<dbReference type="PANTHER" id="PTHR11271">
    <property type="entry name" value="GUANINE DEAMINASE"/>
    <property type="match status" value="1"/>
</dbReference>
<dbReference type="EMBL" id="JAXOJX010000048">
    <property type="protein sequence ID" value="MDZ5459689.1"/>
    <property type="molecule type" value="Genomic_DNA"/>
</dbReference>
<sequence length="461" mass="49525">MLDQLWAPRAWLPGGWRERVLLDIGRDGRWSAVTPNVDAPPGAHVAAGPLLPSLVDAHSHAFQRAFAGLAEVREGTSADDFWSWRERMYAVAQRITPAQLRAVAAQLCVELLRGGYTQVCEFHYLQHDADGRPYADDPLAMAWTLADAASDAGLGLTLLPALYERAGFRQPALRPEQRRFRLDAAGVWAAARRIESAGRPLLGAGLAIHSLRAAAPESLAALRDLSEGFEGPIHIHVAEQAAEVQDCKAALGERPIQWLYDQGLLDARWQLVHATHATRKEIAAVDACEAGVVLCPTTEANLGDGLPDLEGWLAAGVSLSLGSDSQVSRDALEELRWLEYGQRLHLRRRNVAAAPGLQQPSTAARLFDAMVAGGARAAGEPSWGLTPGARADALVVDGDADALAGVPPARLLDALVFASPARPWRDVLVAGRWAIQDGRHAQGAGIAGRFHSAMEALWNEA</sequence>
<protein>
    <submittedName>
        <fullName evidence="6">Formimidoylglutamate deiminase</fullName>
        <ecNumber evidence="6">3.5.3.13</ecNumber>
    </submittedName>
</protein>
<dbReference type="NCBIfam" id="NF006684">
    <property type="entry name" value="PRK09229.1-5"/>
    <property type="match status" value="1"/>
</dbReference>
<keyword evidence="2" id="KW-0479">Metal-binding</keyword>
<dbReference type="InterPro" id="IPR006680">
    <property type="entry name" value="Amidohydro-rel"/>
</dbReference>
<comment type="caution">
    <text evidence="6">The sequence shown here is derived from an EMBL/GenBank/DDBJ whole genome shotgun (WGS) entry which is preliminary data.</text>
</comment>
<dbReference type="GO" id="GO:0050416">
    <property type="term" value="F:formimidoylglutamate deiminase activity"/>
    <property type="evidence" value="ECO:0007669"/>
    <property type="project" value="UniProtKB-EC"/>
</dbReference>
<dbReference type="RefSeq" id="WP_322467357.1">
    <property type="nucleotide sequence ID" value="NZ_JAXOJX010000048.1"/>
</dbReference>
<dbReference type="EC" id="3.5.3.13" evidence="6"/>
<evidence type="ECO:0000256" key="4">
    <source>
        <dbReference type="ARBA" id="ARBA00022833"/>
    </source>
</evidence>
<evidence type="ECO:0000259" key="5">
    <source>
        <dbReference type="Pfam" id="PF01979"/>
    </source>
</evidence>
<feature type="domain" description="Amidohydrolase-related" evidence="5">
    <location>
        <begin position="50"/>
        <end position="433"/>
    </location>
</feature>
<evidence type="ECO:0000256" key="1">
    <source>
        <dbReference type="ARBA" id="ARBA00001947"/>
    </source>
</evidence>
<name>A0ABU5ILG6_9BURK</name>
<comment type="cofactor">
    <cofactor evidence="1">
        <name>Zn(2+)</name>
        <dbReference type="ChEBI" id="CHEBI:29105"/>
    </cofactor>
</comment>
<accession>A0ABU5ILG6</accession>
<organism evidence="6 7">
    <name type="scientific">Azohydromonas lata</name>
    <dbReference type="NCBI Taxonomy" id="45677"/>
    <lineage>
        <taxon>Bacteria</taxon>
        <taxon>Pseudomonadati</taxon>
        <taxon>Pseudomonadota</taxon>
        <taxon>Betaproteobacteria</taxon>
        <taxon>Burkholderiales</taxon>
        <taxon>Sphaerotilaceae</taxon>
        <taxon>Azohydromonas</taxon>
    </lineage>
</organism>
<dbReference type="InterPro" id="IPR032466">
    <property type="entry name" value="Metal_Hydrolase"/>
</dbReference>
<dbReference type="InterPro" id="IPR010252">
    <property type="entry name" value="HutF"/>
</dbReference>
<keyword evidence="7" id="KW-1185">Reference proteome</keyword>
<evidence type="ECO:0000313" key="7">
    <source>
        <dbReference type="Proteomes" id="UP001293718"/>
    </source>
</evidence>
<proteinExistence type="predicted"/>
<evidence type="ECO:0000256" key="3">
    <source>
        <dbReference type="ARBA" id="ARBA00022801"/>
    </source>
</evidence>
<dbReference type="NCBIfam" id="NF006681">
    <property type="entry name" value="PRK09229.1-2"/>
    <property type="match status" value="1"/>
</dbReference>
<keyword evidence="3 6" id="KW-0378">Hydrolase</keyword>
<reference evidence="6 7" key="1">
    <citation type="submission" date="2023-11" db="EMBL/GenBank/DDBJ databases">
        <title>Draft genome of Azohydromonas lata strain H1 (DSM1123), a polyhydroxyalkanoate producer.</title>
        <authorList>
            <person name="Traversa D."/>
            <person name="D'Addabbo P."/>
            <person name="Pazzani C."/>
            <person name="Manzari C."/>
            <person name="Chiara M."/>
            <person name="Scrascia M."/>
        </authorList>
    </citation>
    <scope>NUCLEOTIDE SEQUENCE [LARGE SCALE GENOMIC DNA]</scope>
    <source>
        <strain evidence="6 7">H1</strain>
    </source>
</reference>
<evidence type="ECO:0000256" key="2">
    <source>
        <dbReference type="ARBA" id="ARBA00022723"/>
    </source>
</evidence>
<dbReference type="InterPro" id="IPR051607">
    <property type="entry name" value="Metallo-dep_hydrolases"/>
</dbReference>
<dbReference type="PANTHER" id="PTHR11271:SF48">
    <property type="entry name" value="AMIDOHYDROLASE-RELATED DOMAIN-CONTAINING PROTEIN"/>
    <property type="match status" value="1"/>
</dbReference>
<dbReference type="InterPro" id="IPR011059">
    <property type="entry name" value="Metal-dep_hydrolase_composite"/>
</dbReference>
<dbReference type="Proteomes" id="UP001293718">
    <property type="component" value="Unassembled WGS sequence"/>
</dbReference>
<evidence type="ECO:0000313" key="6">
    <source>
        <dbReference type="EMBL" id="MDZ5459689.1"/>
    </source>
</evidence>
<dbReference type="Gene3D" id="2.30.40.10">
    <property type="entry name" value="Urease, subunit C, domain 1"/>
    <property type="match status" value="1"/>
</dbReference>
<dbReference type="Gene3D" id="3.20.20.140">
    <property type="entry name" value="Metal-dependent hydrolases"/>
    <property type="match status" value="1"/>
</dbReference>
<dbReference type="SUPFAM" id="SSF51556">
    <property type="entry name" value="Metallo-dependent hydrolases"/>
    <property type="match status" value="1"/>
</dbReference>
<dbReference type="NCBIfam" id="TIGR02022">
    <property type="entry name" value="hutF"/>
    <property type="match status" value="1"/>
</dbReference>
<dbReference type="Pfam" id="PF01979">
    <property type="entry name" value="Amidohydro_1"/>
    <property type="match status" value="1"/>
</dbReference>
<gene>
    <name evidence="6" type="ORF">SM757_24220</name>
</gene>